<keyword evidence="3" id="KW-0808">Transferase</keyword>
<keyword evidence="1" id="KW-1133">Transmembrane helix</keyword>
<feature type="transmembrane region" description="Helical" evidence="1">
    <location>
        <begin position="60"/>
        <end position="79"/>
    </location>
</feature>
<feature type="transmembrane region" description="Helical" evidence="1">
    <location>
        <begin position="258"/>
        <end position="278"/>
    </location>
</feature>
<feature type="transmembrane region" description="Helical" evidence="1">
    <location>
        <begin position="150"/>
        <end position="171"/>
    </location>
</feature>
<accession>A0ABT1EVW9</accession>
<keyword evidence="1" id="KW-0812">Transmembrane</keyword>
<dbReference type="GO" id="GO:0016746">
    <property type="term" value="F:acyltransferase activity"/>
    <property type="evidence" value="ECO:0007669"/>
    <property type="project" value="UniProtKB-KW"/>
</dbReference>
<dbReference type="EMBL" id="JAMYZZ010000001">
    <property type="protein sequence ID" value="MCP1257092.1"/>
    <property type="molecule type" value="Genomic_DNA"/>
</dbReference>
<dbReference type="InterPro" id="IPR050879">
    <property type="entry name" value="Acyltransferase_3"/>
</dbReference>
<dbReference type="InterPro" id="IPR002656">
    <property type="entry name" value="Acyl_transf_3_dom"/>
</dbReference>
<sequence length="382" mass="44609">MQLSEPKGNLRFLDGLRGILCLIVIFSHCVQAYWPDLRFTADRSFFGMCEHFIANTPLNLFYSGLPPVTLFFIMSGFVISYKYNKTRDRKIITNSALKRYFRFLIPVTISYVFMYVLSVIFFPKPIGLKRLIIQAFFKTYFFDIKTINPILWTISFEVMGSFLVFALLALFGDQKNRLFFYFIVMLFFIKEQYCFFVFGLMMSDIYVSGGIRKATNGILNYSLFALGLILISYPIHYDMDGDFVDGMYKYITFSKNWDLNYAVFLRIGCFLFFISVLRSGLIQGILERKVILFIGKISFSLYVLHFMILECILAKMGNVVFFRDFIFYSILTFAITIVVAIPFEIYVDRQGIRISNRIANFLMEAKLVPNFMRTNSVNNKIT</sequence>
<feature type="transmembrane region" description="Helical" evidence="1">
    <location>
        <begin position="12"/>
        <end position="34"/>
    </location>
</feature>
<reference evidence="3 4" key="1">
    <citation type="submission" date="2022-06" db="EMBL/GenBank/DDBJ databases">
        <title>Acetobacer genomes from food samples.</title>
        <authorList>
            <person name="Sombolestani A."/>
        </authorList>
    </citation>
    <scope>NUCLEOTIDE SEQUENCE [LARGE SCALE GENOMIC DNA]</scope>
    <source>
        <strain evidence="3 4">R-83285</strain>
    </source>
</reference>
<feature type="transmembrane region" description="Helical" evidence="1">
    <location>
        <begin position="218"/>
        <end position="237"/>
    </location>
</feature>
<dbReference type="RefSeq" id="WP_253543617.1">
    <property type="nucleotide sequence ID" value="NZ_JAMYZY010000001.1"/>
</dbReference>
<evidence type="ECO:0000313" key="3">
    <source>
        <dbReference type="EMBL" id="MCP1257092.1"/>
    </source>
</evidence>
<dbReference type="Proteomes" id="UP001523528">
    <property type="component" value="Unassembled WGS sequence"/>
</dbReference>
<keyword evidence="1" id="KW-0472">Membrane</keyword>
<proteinExistence type="predicted"/>
<feature type="transmembrane region" description="Helical" evidence="1">
    <location>
        <begin position="178"/>
        <end position="198"/>
    </location>
</feature>
<comment type="caution">
    <text evidence="3">The sequence shown here is derived from an EMBL/GenBank/DDBJ whole genome shotgun (WGS) entry which is preliminary data.</text>
</comment>
<name>A0ABT1EVW9_9PROT</name>
<keyword evidence="4" id="KW-1185">Reference proteome</keyword>
<feature type="transmembrane region" description="Helical" evidence="1">
    <location>
        <begin position="290"/>
        <end position="313"/>
    </location>
</feature>
<protein>
    <submittedName>
        <fullName evidence="3">Acyltransferase</fullName>
    </submittedName>
</protein>
<feature type="transmembrane region" description="Helical" evidence="1">
    <location>
        <begin position="100"/>
        <end position="122"/>
    </location>
</feature>
<dbReference type="Pfam" id="PF01757">
    <property type="entry name" value="Acyl_transf_3"/>
    <property type="match status" value="1"/>
</dbReference>
<keyword evidence="3" id="KW-0012">Acyltransferase</keyword>
<dbReference type="PANTHER" id="PTHR23028">
    <property type="entry name" value="ACETYLTRANSFERASE"/>
    <property type="match status" value="1"/>
</dbReference>
<dbReference type="PANTHER" id="PTHR23028:SF134">
    <property type="entry name" value="PUTATIVE (AFU_ORTHOLOGUE AFUA_4G08520)-RELATED"/>
    <property type="match status" value="1"/>
</dbReference>
<organism evidence="3 4">
    <name type="scientific">Acetobacter lambici</name>
    <dbReference type="NCBI Taxonomy" id="1332824"/>
    <lineage>
        <taxon>Bacteria</taxon>
        <taxon>Pseudomonadati</taxon>
        <taxon>Pseudomonadota</taxon>
        <taxon>Alphaproteobacteria</taxon>
        <taxon>Acetobacterales</taxon>
        <taxon>Acetobacteraceae</taxon>
        <taxon>Acetobacter</taxon>
    </lineage>
</organism>
<feature type="domain" description="Acyltransferase 3" evidence="2">
    <location>
        <begin position="11"/>
        <end position="340"/>
    </location>
</feature>
<feature type="transmembrane region" description="Helical" evidence="1">
    <location>
        <begin position="325"/>
        <end position="347"/>
    </location>
</feature>
<gene>
    <name evidence="3" type="ORF">NKW50_00630</name>
</gene>
<evidence type="ECO:0000256" key="1">
    <source>
        <dbReference type="SAM" id="Phobius"/>
    </source>
</evidence>
<evidence type="ECO:0000313" key="4">
    <source>
        <dbReference type="Proteomes" id="UP001523528"/>
    </source>
</evidence>
<evidence type="ECO:0000259" key="2">
    <source>
        <dbReference type="Pfam" id="PF01757"/>
    </source>
</evidence>